<dbReference type="RefSeq" id="WP_170066744.1">
    <property type="nucleotide sequence ID" value="NZ_BSOU01000002.1"/>
</dbReference>
<proteinExistence type="predicted"/>
<reference evidence="2" key="1">
    <citation type="journal article" date="2019" name="Int. J. Syst. Evol. Microbiol.">
        <title>The Global Catalogue of Microorganisms (GCM) 10K type strain sequencing project: providing services to taxonomists for standard genome sequencing and annotation.</title>
        <authorList>
            <consortium name="The Broad Institute Genomics Platform"/>
            <consortium name="The Broad Institute Genome Sequencing Center for Infectious Disease"/>
            <person name="Wu L."/>
            <person name="Ma J."/>
        </authorList>
    </citation>
    <scope>NUCLEOTIDE SEQUENCE [LARGE SCALE GENOMIC DNA]</scope>
    <source>
        <strain evidence="2">NBRC 105001</strain>
    </source>
</reference>
<organism evidence="1 2">
    <name type="scientific">Aliivibrio sifiae</name>
    <dbReference type="NCBI Taxonomy" id="566293"/>
    <lineage>
        <taxon>Bacteria</taxon>
        <taxon>Pseudomonadati</taxon>
        <taxon>Pseudomonadota</taxon>
        <taxon>Gammaproteobacteria</taxon>
        <taxon>Vibrionales</taxon>
        <taxon>Vibrionaceae</taxon>
        <taxon>Aliivibrio</taxon>
    </lineage>
</organism>
<keyword evidence="2" id="KW-1185">Reference proteome</keyword>
<accession>A0ABQ6AGG5</accession>
<comment type="caution">
    <text evidence="1">The sequence shown here is derived from an EMBL/GenBank/DDBJ whole genome shotgun (WGS) entry which is preliminary data.</text>
</comment>
<evidence type="ECO:0000313" key="2">
    <source>
        <dbReference type="Proteomes" id="UP001156660"/>
    </source>
</evidence>
<evidence type="ECO:0000313" key="1">
    <source>
        <dbReference type="EMBL" id="GLR73792.1"/>
    </source>
</evidence>
<gene>
    <name evidence="1" type="ORF">GCM10007855_06660</name>
</gene>
<dbReference type="Proteomes" id="UP001156660">
    <property type="component" value="Unassembled WGS sequence"/>
</dbReference>
<protein>
    <submittedName>
        <fullName evidence="1">Uncharacterized protein</fullName>
    </submittedName>
</protein>
<sequence>MKINERNKSGSKVNYRNSKDHFHTVSNVLSDEEIAFIEGVFGMQLIELYGINN</sequence>
<dbReference type="EMBL" id="BSOU01000002">
    <property type="protein sequence ID" value="GLR73792.1"/>
    <property type="molecule type" value="Genomic_DNA"/>
</dbReference>
<name>A0ABQ6AGG5_9GAMM</name>